<evidence type="ECO:0008006" key="3">
    <source>
        <dbReference type="Google" id="ProtNLM"/>
    </source>
</evidence>
<dbReference type="AlphaFoldDB" id="A0A0P1EQB2"/>
<dbReference type="Proteomes" id="UP000054823">
    <property type="component" value="Unassembled WGS sequence"/>
</dbReference>
<dbReference type="OrthoDB" id="7840799at2"/>
<evidence type="ECO:0000313" key="2">
    <source>
        <dbReference type="Proteomes" id="UP000054823"/>
    </source>
</evidence>
<keyword evidence="2" id="KW-1185">Reference proteome</keyword>
<organism evidence="1 2">
    <name type="scientific">Shimia marina</name>
    <dbReference type="NCBI Taxonomy" id="321267"/>
    <lineage>
        <taxon>Bacteria</taxon>
        <taxon>Pseudomonadati</taxon>
        <taxon>Pseudomonadota</taxon>
        <taxon>Alphaproteobacteria</taxon>
        <taxon>Rhodobacterales</taxon>
        <taxon>Roseobacteraceae</taxon>
    </lineage>
</organism>
<proteinExistence type="predicted"/>
<dbReference type="RefSeq" id="WP_058239864.1">
    <property type="nucleotide sequence ID" value="NZ_CYPW01000019.1"/>
</dbReference>
<dbReference type="EMBL" id="CYPW01000019">
    <property type="protein sequence ID" value="CUH52645.1"/>
    <property type="molecule type" value="Genomic_DNA"/>
</dbReference>
<name>A0A0P1EQB2_9RHOB</name>
<sequence length="246" mass="27485">MSVIDEIIQRESAEWIISQIDGLPDRGKFRAASALRSLQWANGIFDAGMHIPACFCALHATEEAVAAFISCAKECDYNEAKDINIKDHAAKATVSLLAQKVSEILLQYKVAVALNTKPRTLIARYILDGQTHYNEASTKLFHYCDDEGTMLPDFYDELVKMFDDVNELKKTVRVGQEARNTIFYASSKGYPTGFDDPSESLCRECQLTLGLIWGAIDLTRNAGQKIPFIEQALRTANIVIADLKKR</sequence>
<evidence type="ECO:0000313" key="1">
    <source>
        <dbReference type="EMBL" id="CUH52645.1"/>
    </source>
</evidence>
<reference evidence="1 2" key="1">
    <citation type="submission" date="2015-09" db="EMBL/GenBank/DDBJ databases">
        <authorList>
            <consortium name="Swine Surveillance"/>
        </authorList>
    </citation>
    <scope>NUCLEOTIDE SEQUENCE [LARGE SCALE GENOMIC DNA]</scope>
    <source>
        <strain evidence="1 2">CECT 7688</strain>
    </source>
</reference>
<dbReference type="STRING" id="321267.SHM7688_02092"/>
<gene>
    <name evidence="1" type="ORF">SHM7688_02092</name>
</gene>
<protein>
    <recommendedName>
        <fullName evidence="3">HEPN domain protein</fullName>
    </recommendedName>
</protein>
<accession>A0A0P1EQB2</accession>